<evidence type="ECO:0000313" key="3">
    <source>
        <dbReference type="Proteomes" id="UP000243547"/>
    </source>
</evidence>
<keyword evidence="1" id="KW-0812">Transmembrane</keyword>
<protein>
    <submittedName>
        <fullName evidence="2">Uncharacterized protein</fullName>
    </submittedName>
</protein>
<keyword evidence="3" id="KW-1185">Reference proteome</keyword>
<reference evidence="3" key="1">
    <citation type="submission" date="2016-11" db="EMBL/GenBank/DDBJ databases">
        <authorList>
            <person name="Varghese N."/>
            <person name="Submissions S."/>
        </authorList>
    </citation>
    <scope>NUCLEOTIDE SEQUENCE [LARGE SCALE GENOMIC DNA]</scope>
    <source>
        <strain evidence="3">DSM 14826</strain>
    </source>
</reference>
<proteinExistence type="predicted"/>
<gene>
    <name evidence="2" type="ORF">SAMN02745227_01279</name>
</gene>
<evidence type="ECO:0000313" key="2">
    <source>
        <dbReference type="EMBL" id="SHK00682.1"/>
    </source>
</evidence>
<feature type="transmembrane region" description="Helical" evidence="1">
    <location>
        <begin position="45"/>
        <end position="63"/>
    </location>
</feature>
<sequence>MSLSKLSKIFEILAVLLILVNSYYTYYQVRLYMETKKKKHLWQGVLYLVLALVFLLNLLFGTYRSF</sequence>
<dbReference type="EMBL" id="FRAI01000012">
    <property type="protein sequence ID" value="SHK00682.1"/>
    <property type="molecule type" value="Genomic_DNA"/>
</dbReference>
<name>A0A1M6NYG2_9FIRM</name>
<dbReference type="STRING" id="1120989.SAMN02745227_01279"/>
<dbReference type="Proteomes" id="UP000243547">
    <property type="component" value="Unassembled WGS sequence"/>
</dbReference>
<keyword evidence="1" id="KW-1133">Transmembrane helix</keyword>
<dbReference type="AlphaFoldDB" id="A0A1M6NYG2"/>
<feature type="transmembrane region" description="Helical" evidence="1">
    <location>
        <begin position="6"/>
        <end position="24"/>
    </location>
</feature>
<evidence type="ECO:0000256" key="1">
    <source>
        <dbReference type="SAM" id="Phobius"/>
    </source>
</evidence>
<accession>A0A1M6NYG2</accession>
<organism evidence="2 3">
    <name type="scientific">Anaerobranca californiensis DSM 14826</name>
    <dbReference type="NCBI Taxonomy" id="1120989"/>
    <lineage>
        <taxon>Bacteria</taxon>
        <taxon>Bacillati</taxon>
        <taxon>Bacillota</taxon>
        <taxon>Clostridia</taxon>
        <taxon>Eubacteriales</taxon>
        <taxon>Proteinivoracaceae</taxon>
        <taxon>Anaerobranca</taxon>
    </lineage>
</organism>
<keyword evidence="1" id="KW-0472">Membrane</keyword>